<evidence type="ECO:0000313" key="1">
    <source>
        <dbReference type="EMBL" id="CAZ82954.1"/>
    </source>
</evidence>
<proteinExistence type="predicted"/>
<organism evidence="1 2">
    <name type="scientific">Tuber melanosporum (strain Mel28)</name>
    <name type="common">Perigord black truffle</name>
    <dbReference type="NCBI Taxonomy" id="656061"/>
    <lineage>
        <taxon>Eukaryota</taxon>
        <taxon>Fungi</taxon>
        <taxon>Dikarya</taxon>
        <taxon>Ascomycota</taxon>
        <taxon>Pezizomycotina</taxon>
        <taxon>Pezizomycetes</taxon>
        <taxon>Pezizales</taxon>
        <taxon>Tuberaceae</taxon>
        <taxon>Tuber</taxon>
    </lineage>
</organism>
<dbReference type="GeneID" id="9181584"/>
<sequence length="68" mass="8271">MDPDQHYWKKCQCISLFIQASLTCAVHHFFFLEERFYHIFENNIFPNTLSLRAMKHLPLLSTLYHDRI</sequence>
<accession>D5GEL1</accession>
<protein>
    <submittedName>
        <fullName evidence="1">(Perigord truffle) hypothetical protein</fullName>
    </submittedName>
</protein>
<dbReference type="EMBL" id="FN430175">
    <property type="protein sequence ID" value="CAZ82954.1"/>
    <property type="molecule type" value="Genomic_DNA"/>
</dbReference>
<dbReference type="InParanoid" id="D5GEL1"/>
<dbReference type="KEGG" id="tml:GSTUM_00006546001"/>
<reference evidence="1 2" key="1">
    <citation type="journal article" date="2010" name="Nature">
        <title>Perigord black truffle genome uncovers evolutionary origins and mechanisms of symbiosis.</title>
        <authorList>
            <person name="Martin F."/>
            <person name="Kohler A."/>
            <person name="Murat C."/>
            <person name="Balestrini R."/>
            <person name="Coutinho P.M."/>
            <person name="Jaillon O."/>
            <person name="Montanini B."/>
            <person name="Morin E."/>
            <person name="Noel B."/>
            <person name="Percudani R."/>
            <person name="Porcel B."/>
            <person name="Rubini A."/>
            <person name="Amicucci A."/>
            <person name="Amselem J."/>
            <person name="Anthouard V."/>
            <person name="Arcioni S."/>
            <person name="Artiguenave F."/>
            <person name="Aury J.M."/>
            <person name="Ballario P."/>
            <person name="Bolchi A."/>
            <person name="Brenna A."/>
            <person name="Brun A."/>
            <person name="Buee M."/>
            <person name="Cantarel B."/>
            <person name="Chevalier G."/>
            <person name="Couloux A."/>
            <person name="Da Silva C."/>
            <person name="Denoeud F."/>
            <person name="Duplessis S."/>
            <person name="Ghignone S."/>
            <person name="Hilselberger B."/>
            <person name="Iotti M."/>
            <person name="Marcais B."/>
            <person name="Mello A."/>
            <person name="Miranda M."/>
            <person name="Pacioni G."/>
            <person name="Quesneville H."/>
            <person name="Riccioni C."/>
            <person name="Ruotolo R."/>
            <person name="Splivallo R."/>
            <person name="Stocchi V."/>
            <person name="Tisserant E."/>
            <person name="Viscomi A.R."/>
            <person name="Zambonelli A."/>
            <person name="Zampieri E."/>
            <person name="Henrissat B."/>
            <person name="Lebrun M.H."/>
            <person name="Paolocci F."/>
            <person name="Bonfante P."/>
            <person name="Ottonello S."/>
            <person name="Wincker P."/>
        </authorList>
    </citation>
    <scope>NUCLEOTIDE SEQUENCE [LARGE SCALE GENOMIC DNA]</scope>
    <source>
        <strain evidence="1 2">Mel28</strain>
    </source>
</reference>
<evidence type="ECO:0000313" key="2">
    <source>
        <dbReference type="Proteomes" id="UP000006911"/>
    </source>
</evidence>
<name>D5GEL1_TUBMM</name>
<dbReference type="Proteomes" id="UP000006911">
    <property type="component" value="Unassembled WGS sequence"/>
</dbReference>
<gene>
    <name evidence="1" type="ORF">GSTUM_00006546001</name>
</gene>
<dbReference type="HOGENOM" id="CLU_2795784_0_0_1"/>
<dbReference type="AlphaFoldDB" id="D5GEL1"/>
<keyword evidence="2" id="KW-1185">Reference proteome</keyword>
<dbReference type="RefSeq" id="XP_002838763.1">
    <property type="nucleotide sequence ID" value="XM_002838717.1"/>
</dbReference>